<evidence type="ECO:0000256" key="10">
    <source>
        <dbReference type="SAM" id="Phobius"/>
    </source>
</evidence>
<keyword evidence="6 8" id="KW-0807">Transducer</keyword>
<dbReference type="FunFam" id="1.10.287.950:FF:000001">
    <property type="entry name" value="Methyl-accepting chemotaxis sensory transducer"/>
    <property type="match status" value="1"/>
</dbReference>
<keyword evidence="5 10" id="KW-0472">Membrane</keyword>
<evidence type="ECO:0000256" key="9">
    <source>
        <dbReference type="SAM" id="Coils"/>
    </source>
</evidence>
<feature type="coiled-coil region" evidence="9">
    <location>
        <begin position="273"/>
        <end position="346"/>
    </location>
</feature>
<evidence type="ECO:0000259" key="12">
    <source>
        <dbReference type="PROSITE" id="PS50885"/>
    </source>
</evidence>
<dbReference type="GO" id="GO:0005886">
    <property type="term" value="C:plasma membrane"/>
    <property type="evidence" value="ECO:0007669"/>
    <property type="project" value="UniProtKB-SubCell"/>
</dbReference>
<feature type="domain" description="HAMP" evidence="12">
    <location>
        <begin position="229"/>
        <end position="281"/>
    </location>
</feature>
<dbReference type="Proteomes" id="UP000199053">
    <property type="component" value="Unassembled WGS sequence"/>
</dbReference>
<keyword evidence="2" id="KW-1003">Cell membrane</keyword>
<evidence type="ECO:0000256" key="3">
    <source>
        <dbReference type="ARBA" id="ARBA00022692"/>
    </source>
</evidence>
<proteinExistence type="inferred from homology"/>
<comment type="subcellular location">
    <subcellularLocation>
        <location evidence="1">Cell membrane</location>
        <topology evidence="1">Multi-pass membrane protein</topology>
    </subcellularLocation>
</comment>
<dbReference type="PROSITE" id="PS50885">
    <property type="entry name" value="HAMP"/>
    <property type="match status" value="1"/>
</dbReference>
<dbReference type="OrthoDB" id="9787709at2"/>
<comment type="similarity">
    <text evidence="7">Belongs to the methyl-accepting chemotaxis (MCP) protein family.</text>
</comment>
<dbReference type="SMART" id="SM00304">
    <property type="entry name" value="HAMP"/>
    <property type="match status" value="1"/>
</dbReference>
<dbReference type="InterPro" id="IPR003660">
    <property type="entry name" value="HAMP_dom"/>
</dbReference>
<dbReference type="Gene3D" id="1.10.8.500">
    <property type="entry name" value="HAMP domain in histidine kinase"/>
    <property type="match status" value="1"/>
</dbReference>
<dbReference type="InterPro" id="IPR004089">
    <property type="entry name" value="MCPsignal_dom"/>
</dbReference>
<organism evidence="13 14">
    <name type="scientific">Maridesulfovibrio ferrireducens</name>
    <dbReference type="NCBI Taxonomy" id="246191"/>
    <lineage>
        <taxon>Bacteria</taxon>
        <taxon>Pseudomonadati</taxon>
        <taxon>Thermodesulfobacteriota</taxon>
        <taxon>Desulfovibrionia</taxon>
        <taxon>Desulfovibrionales</taxon>
        <taxon>Desulfovibrionaceae</taxon>
        <taxon>Maridesulfovibrio</taxon>
    </lineage>
</organism>
<dbReference type="SMART" id="SM01049">
    <property type="entry name" value="Cache_2"/>
    <property type="match status" value="1"/>
</dbReference>
<keyword evidence="3 10" id="KW-0812">Transmembrane</keyword>
<dbReference type="PANTHER" id="PTHR32089:SF112">
    <property type="entry name" value="LYSOZYME-LIKE PROTEIN-RELATED"/>
    <property type="match status" value="1"/>
</dbReference>
<dbReference type="EMBL" id="FNGA01000003">
    <property type="protein sequence ID" value="SDL09298.1"/>
    <property type="molecule type" value="Genomic_DNA"/>
</dbReference>
<evidence type="ECO:0000256" key="7">
    <source>
        <dbReference type="ARBA" id="ARBA00029447"/>
    </source>
</evidence>
<dbReference type="CDD" id="cd11386">
    <property type="entry name" value="MCP_signal"/>
    <property type="match status" value="1"/>
</dbReference>
<evidence type="ECO:0000256" key="4">
    <source>
        <dbReference type="ARBA" id="ARBA00022989"/>
    </source>
</evidence>
<evidence type="ECO:0000256" key="5">
    <source>
        <dbReference type="ARBA" id="ARBA00023136"/>
    </source>
</evidence>
<dbReference type="GO" id="GO:0007165">
    <property type="term" value="P:signal transduction"/>
    <property type="evidence" value="ECO:0007669"/>
    <property type="project" value="UniProtKB-KW"/>
</dbReference>
<evidence type="ECO:0000259" key="11">
    <source>
        <dbReference type="PROSITE" id="PS50111"/>
    </source>
</evidence>
<evidence type="ECO:0000256" key="1">
    <source>
        <dbReference type="ARBA" id="ARBA00004651"/>
    </source>
</evidence>
<evidence type="ECO:0000313" key="14">
    <source>
        <dbReference type="Proteomes" id="UP000199053"/>
    </source>
</evidence>
<protein>
    <submittedName>
        <fullName evidence="13">Methyl-accepting chemotaxis sensory transducer with Cache sensor</fullName>
    </submittedName>
</protein>
<dbReference type="Gene3D" id="3.30.450.20">
    <property type="entry name" value="PAS domain"/>
    <property type="match status" value="1"/>
</dbReference>
<sequence>MFKNLSIGGRFFVLLLVMFLFLILSGTMFMMQNQELADYGMSEIQKVMFEEEKGKIEVATKTIAISLGEELKDVYGQDDKVEFIRKAVDKIRFEKDKSGYFFVYKGTVNVALPTKKAVQGKDLKNAKDKNGVYFVQDLARAALSGGGFVSYVFDKPGKGIQPKLGYAEMIPGTDMWIGTGVYIDNIDEVKARINGEMISNAKSGTIKIGLIVGAVLIFLVLPLCLYMIRTIVRPLHESTEAASKVASGDLEVKLNPQGRNEISTLQSALNSMVVTLSSNLENIKAKGAEAEEQTRVAKLAAAEADEARRQAEGAKKEGMQTAADKLESVLKNIVEISKNVEQSTEEIMTGSDFQKQRIAETATAMEEMTATVLEVAQSASETNKDTEQTRNKATEGHQVVQGTIESMLGIQKQTNDLEELMDKLNTQSTDIGKVIGVINDIADQTNLLALNAAIEAARAGDAGRGFAVVADEVRKLAEKTIGATDEVEKSIALIQNLAKQNISGMQSAVKAISGATEYSRTSGDVLAEIVKLAGNAAGQVQSIATAAEEQSATSEEINRSIAEIDSMTEDNAKNSMRAAEGAKDLSGEVDALVALVEELRR</sequence>
<dbReference type="InterPro" id="IPR033480">
    <property type="entry name" value="sCache_2"/>
</dbReference>
<dbReference type="Pfam" id="PF00672">
    <property type="entry name" value="HAMP"/>
    <property type="match status" value="1"/>
</dbReference>
<dbReference type="PROSITE" id="PS50111">
    <property type="entry name" value="CHEMOTAXIS_TRANSDUC_2"/>
    <property type="match status" value="1"/>
</dbReference>
<dbReference type="PANTHER" id="PTHR32089">
    <property type="entry name" value="METHYL-ACCEPTING CHEMOTAXIS PROTEIN MCPB"/>
    <property type="match status" value="1"/>
</dbReference>
<reference evidence="14" key="1">
    <citation type="submission" date="2016-10" db="EMBL/GenBank/DDBJ databases">
        <authorList>
            <person name="Varghese N."/>
            <person name="Submissions S."/>
        </authorList>
    </citation>
    <scope>NUCLEOTIDE SEQUENCE [LARGE SCALE GENOMIC DNA]</scope>
    <source>
        <strain evidence="14">DSM 16995</strain>
    </source>
</reference>
<dbReference type="Pfam" id="PF17200">
    <property type="entry name" value="sCache_2"/>
    <property type="match status" value="1"/>
</dbReference>
<dbReference type="CDD" id="cd06225">
    <property type="entry name" value="HAMP"/>
    <property type="match status" value="1"/>
</dbReference>
<dbReference type="SMART" id="SM00283">
    <property type="entry name" value="MA"/>
    <property type="match status" value="1"/>
</dbReference>
<evidence type="ECO:0000256" key="8">
    <source>
        <dbReference type="PROSITE-ProRule" id="PRU00284"/>
    </source>
</evidence>
<dbReference type="Pfam" id="PF00015">
    <property type="entry name" value="MCPsignal"/>
    <property type="match status" value="1"/>
</dbReference>
<accession>A0A1G9H8I0</accession>
<keyword evidence="14" id="KW-1185">Reference proteome</keyword>
<dbReference type="Gene3D" id="1.10.287.950">
    <property type="entry name" value="Methyl-accepting chemotaxis protein"/>
    <property type="match status" value="1"/>
</dbReference>
<keyword evidence="9" id="KW-0175">Coiled coil</keyword>
<dbReference type="RefSeq" id="WP_092160786.1">
    <property type="nucleotide sequence ID" value="NZ_FNGA01000003.1"/>
</dbReference>
<feature type="transmembrane region" description="Helical" evidence="10">
    <location>
        <begin position="12"/>
        <end position="31"/>
    </location>
</feature>
<dbReference type="AlphaFoldDB" id="A0A1G9H8I0"/>
<feature type="domain" description="Methyl-accepting transducer" evidence="11">
    <location>
        <begin position="329"/>
        <end position="565"/>
    </location>
</feature>
<name>A0A1G9H8I0_9BACT</name>
<feature type="transmembrane region" description="Helical" evidence="10">
    <location>
        <begin position="208"/>
        <end position="228"/>
    </location>
</feature>
<keyword evidence="4 10" id="KW-1133">Transmembrane helix</keyword>
<evidence type="ECO:0000256" key="2">
    <source>
        <dbReference type="ARBA" id="ARBA00022475"/>
    </source>
</evidence>
<evidence type="ECO:0000256" key="6">
    <source>
        <dbReference type="ARBA" id="ARBA00023224"/>
    </source>
</evidence>
<evidence type="ECO:0000313" key="13">
    <source>
        <dbReference type="EMBL" id="SDL09298.1"/>
    </source>
</evidence>
<gene>
    <name evidence="13" type="ORF">SAMN05660337_2054</name>
</gene>
<dbReference type="GO" id="GO:0006935">
    <property type="term" value="P:chemotaxis"/>
    <property type="evidence" value="ECO:0007669"/>
    <property type="project" value="UniProtKB-ARBA"/>
</dbReference>
<dbReference type="SUPFAM" id="SSF58104">
    <property type="entry name" value="Methyl-accepting chemotaxis protein (MCP) signaling domain"/>
    <property type="match status" value="1"/>
</dbReference>
<dbReference type="STRING" id="246191.SAMN05660337_2054"/>